<proteinExistence type="predicted"/>
<protein>
    <submittedName>
        <fullName evidence="1">Unannotated protein</fullName>
    </submittedName>
</protein>
<sequence length="106" mass="11346">MSQPEPNDSEPVAPIDPTDTVQAQLDRARARHGTIGAVVFSAMLGVDKVLGRKPKDEGAVIWEASGEPEDIDADGITIDVDDQTKVVSQLGAGKAARRVRKKRTVK</sequence>
<name>A0A6J6RIZ3_9ZZZZ</name>
<reference evidence="1" key="1">
    <citation type="submission" date="2020-05" db="EMBL/GenBank/DDBJ databases">
        <authorList>
            <person name="Chiriac C."/>
            <person name="Salcher M."/>
            <person name="Ghai R."/>
            <person name="Kavagutti S V."/>
        </authorList>
    </citation>
    <scope>NUCLEOTIDE SEQUENCE</scope>
</reference>
<gene>
    <name evidence="1" type="ORF">UFOPK2658_01186</name>
</gene>
<accession>A0A6J6RIZ3</accession>
<evidence type="ECO:0000313" key="1">
    <source>
        <dbReference type="EMBL" id="CAB4723076.1"/>
    </source>
</evidence>
<organism evidence="1">
    <name type="scientific">freshwater metagenome</name>
    <dbReference type="NCBI Taxonomy" id="449393"/>
    <lineage>
        <taxon>unclassified sequences</taxon>
        <taxon>metagenomes</taxon>
        <taxon>ecological metagenomes</taxon>
    </lineage>
</organism>
<dbReference type="AlphaFoldDB" id="A0A6J6RIZ3"/>
<dbReference type="EMBL" id="CAEZYH010000051">
    <property type="protein sequence ID" value="CAB4723076.1"/>
    <property type="molecule type" value="Genomic_DNA"/>
</dbReference>